<protein>
    <submittedName>
        <fullName evidence="2">Uncharacterized protein</fullName>
    </submittedName>
</protein>
<comment type="caution">
    <text evidence="2">The sequence shown here is derived from an EMBL/GenBank/DDBJ whole genome shotgun (WGS) entry which is preliminary data.</text>
</comment>
<keyword evidence="3" id="KW-1185">Reference proteome</keyword>
<feature type="region of interest" description="Disordered" evidence="1">
    <location>
        <begin position="1"/>
        <end position="42"/>
    </location>
</feature>
<accession>A0ABS4ZRF2</accession>
<name>A0ABS4ZRF2_9MYCO</name>
<evidence type="ECO:0000313" key="3">
    <source>
        <dbReference type="Proteomes" id="UP000694460"/>
    </source>
</evidence>
<organism evidence="2 3">
    <name type="scientific">Mycolicibacterium lutetiense</name>
    <dbReference type="NCBI Taxonomy" id="1641992"/>
    <lineage>
        <taxon>Bacteria</taxon>
        <taxon>Bacillati</taxon>
        <taxon>Actinomycetota</taxon>
        <taxon>Actinomycetes</taxon>
        <taxon>Mycobacteriales</taxon>
        <taxon>Mycobacteriaceae</taxon>
        <taxon>Mycolicibacterium</taxon>
    </lineage>
</organism>
<dbReference type="RefSeq" id="WP_267880555.1">
    <property type="nucleotide sequence ID" value="NZ_JAGIOP010000001.1"/>
</dbReference>
<dbReference type="Proteomes" id="UP000694460">
    <property type="component" value="Unassembled WGS sequence"/>
</dbReference>
<evidence type="ECO:0000313" key="2">
    <source>
        <dbReference type="EMBL" id="MBP2451771.1"/>
    </source>
</evidence>
<proteinExistence type="predicted"/>
<gene>
    <name evidence="2" type="ORF">JOF57_001656</name>
</gene>
<dbReference type="EMBL" id="JAGIOP010000001">
    <property type="protein sequence ID" value="MBP2451771.1"/>
    <property type="molecule type" value="Genomic_DNA"/>
</dbReference>
<evidence type="ECO:0000256" key="1">
    <source>
        <dbReference type="SAM" id="MobiDB-lite"/>
    </source>
</evidence>
<sequence>MTDSEEWRSAVTASSDAELDDARRSHRIGLGLCGDPEDADHE</sequence>
<reference evidence="2 3" key="1">
    <citation type="submission" date="2021-03" db="EMBL/GenBank/DDBJ databases">
        <title>Sequencing the genomes of 1000 actinobacteria strains.</title>
        <authorList>
            <person name="Klenk H.-P."/>
        </authorList>
    </citation>
    <scope>NUCLEOTIDE SEQUENCE [LARGE SCALE GENOMIC DNA]</scope>
    <source>
        <strain evidence="2 3">DSM 46713</strain>
    </source>
</reference>